<sequence>MNVPTEDYDAMVRDLLTCAEQAMFPRVDSSVRISDATKELRTSTRMPHISHKMLQASIKCREQCARPSAMQGEENTGGSLEQR</sequence>
<evidence type="ECO:0000313" key="1">
    <source>
        <dbReference type="EMBL" id="VDO21430.1"/>
    </source>
</evidence>
<evidence type="ECO:0000313" key="3">
    <source>
        <dbReference type="WBParaSite" id="HPLM_0000367601-mRNA-1"/>
    </source>
</evidence>
<name>A0A0N4W1X1_HAEPC</name>
<dbReference type="WBParaSite" id="HPLM_0000367601-mRNA-1">
    <property type="protein sequence ID" value="HPLM_0000367601-mRNA-1"/>
    <property type="gene ID" value="HPLM_0000367601"/>
</dbReference>
<reference evidence="1 2" key="2">
    <citation type="submission" date="2018-11" db="EMBL/GenBank/DDBJ databases">
        <authorList>
            <consortium name="Pathogen Informatics"/>
        </authorList>
    </citation>
    <scope>NUCLEOTIDE SEQUENCE [LARGE SCALE GENOMIC DNA]</scope>
    <source>
        <strain evidence="1 2">MHpl1</strain>
    </source>
</reference>
<dbReference type="Proteomes" id="UP000268014">
    <property type="component" value="Unassembled WGS sequence"/>
</dbReference>
<accession>A0A0N4W1X1</accession>
<organism evidence="3">
    <name type="scientific">Haemonchus placei</name>
    <name type="common">Barber's pole worm</name>
    <dbReference type="NCBI Taxonomy" id="6290"/>
    <lineage>
        <taxon>Eukaryota</taxon>
        <taxon>Metazoa</taxon>
        <taxon>Ecdysozoa</taxon>
        <taxon>Nematoda</taxon>
        <taxon>Chromadorea</taxon>
        <taxon>Rhabditida</taxon>
        <taxon>Rhabditina</taxon>
        <taxon>Rhabditomorpha</taxon>
        <taxon>Strongyloidea</taxon>
        <taxon>Trichostrongylidae</taxon>
        <taxon>Haemonchus</taxon>
    </lineage>
</organism>
<keyword evidence="2" id="KW-1185">Reference proteome</keyword>
<dbReference type="EMBL" id="UZAF01016138">
    <property type="protein sequence ID" value="VDO21430.1"/>
    <property type="molecule type" value="Genomic_DNA"/>
</dbReference>
<evidence type="ECO:0000313" key="2">
    <source>
        <dbReference type="Proteomes" id="UP000268014"/>
    </source>
</evidence>
<reference evidence="3" key="1">
    <citation type="submission" date="2017-02" db="UniProtKB">
        <authorList>
            <consortium name="WormBaseParasite"/>
        </authorList>
    </citation>
    <scope>IDENTIFICATION</scope>
</reference>
<proteinExistence type="predicted"/>
<dbReference type="OrthoDB" id="410104at2759"/>
<gene>
    <name evidence="1" type="ORF">HPLM_LOCUS3668</name>
</gene>
<protein>
    <submittedName>
        <fullName evidence="1 3">Uncharacterized protein</fullName>
    </submittedName>
</protein>
<dbReference type="AlphaFoldDB" id="A0A0N4W1X1"/>